<dbReference type="PANTHER" id="PTHR43081:SF1">
    <property type="entry name" value="ADENYLATE CYCLASE, TERMINAL-DIFFERENTIATION SPECIFIC"/>
    <property type="match status" value="1"/>
</dbReference>
<dbReference type="InterPro" id="IPR001054">
    <property type="entry name" value="A/G_cyclase"/>
</dbReference>
<dbReference type="Gene3D" id="3.30.70.1230">
    <property type="entry name" value="Nucleotide cyclase"/>
    <property type="match status" value="1"/>
</dbReference>
<dbReference type="Pfam" id="PF00211">
    <property type="entry name" value="Guanylate_cyc"/>
    <property type="match status" value="1"/>
</dbReference>
<gene>
    <name evidence="4" type="ORF">HNR19_004087</name>
</gene>
<dbReference type="GO" id="GO:0035556">
    <property type="term" value="P:intracellular signal transduction"/>
    <property type="evidence" value="ECO:0007669"/>
    <property type="project" value="InterPro"/>
</dbReference>
<evidence type="ECO:0000256" key="1">
    <source>
        <dbReference type="ARBA" id="ARBA00005381"/>
    </source>
</evidence>
<dbReference type="RefSeq" id="WP_179669692.1">
    <property type="nucleotide sequence ID" value="NZ_JACCFP010000001.1"/>
</dbReference>
<evidence type="ECO:0000313" key="4">
    <source>
        <dbReference type="EMBL" id="NYJ03389.1"/>
    </source>
</evidence>
<dbReference type="SUPFAM" id="SSF55073">
    <property type="entry name" value="Nucleotide cyclase"/>
    <property type="match status" value="1"/>
</dbReference>
<evidence type="ECO:0000256" key="2">
    <source>
        <dbReference type="SAM" id="MobiDB-lite"/>
    </source>
</evidence>
<proteinExistence type="inferred from homology"/>
<dbReference type="GO" id="GO:0009190">
    <property type="term" value="P:cyclic nucleotide biosynthetic process"/>
    <property type="evidence" value="ECO:0007669"/>
    <property type="project" value="InterPro"/>
</dbReference>
<dbReference type="EMBL" id="JACCFP010000001">
    <property type="protein sequence ID" value="NYJ03389.1"/>
    <property type="molecule type" value="Genomic_DNA"/>
</dbReference>
<protein>
    <submittedName>
        <fullName evidence="4">Adenylate cyclase</fullName>
        <ecNumber evidence="4">4.6.1.1</ecNumber>
    </submittedName>
</protein>
<dbReference type="GO" id="GO:0004016">
    <property type="term" value="F:adenylate cyclase activity"/>
    <property type="evidence" value="ECO:0007669"/>
    <property type="project" value="UniProtKB-EC"/>
</dbReference>
<reference evidence="4 5" key="1">
    <citation type="submission" date="2020-07" db="EMBL/GenBank/DDBJ databases">
        <title>Sequencing the genomes of 1000 actinobacteria strains.</title>
        <authorList>
            <person name="Klenk H.-P."/>
        </authorList>
    </citation>
    <scope>NUCLEOTIDE SEQUENCE [LARGE SCALE GENOMIC DNA]</scope>
    <source>
        <strain evidence="4 5">DSM 103833</strain>
    </source>
</reference>
<name>A0A853C847_9ACTN</name>
<evidence type="ECO:0000313" key="5">
    <source>
        <dbReference type="Proteomes" id="UP000530424"/>
    </source>
</evidence>
<evidence type="ECO:0000259" key="3">
    <source>
        <dbReference type="PROSITE" id="PS50125"/>
    </source>
</evidence>
<dbReference type="SMART" id="SM00044">
    <property type="entry name" value="CYCc"/>
    <property type="match status" value="1"/>
</dbReference>
<feature type="compositionally biased region" description="Basic and acidic residues" evidence="2">
    <location>
        <begin position="297"/>
        <end position="317"/>
    </location>
</feature>
<dbReference type="AlphaFoldDB" id="A0A853C847"/>
<dbReference type="InterPro" id="IPR029787">
    <property type="entry name" value="Nucleotide_cyclase"/>
</dbReference>
<feature type="domain" description="Guanylate cyclase" evidence="3">
    <location>
        <begin position="164"/>
        <end position="274"/>
    </location>
</feature>
<organism evidence="4 5">
    <name type="scientific">Nocardioides thalensis</name>
    <dbReference type="NCBI Taxonomy" id="1914755"/>
    <lineage>
        <taxon>Bacteria</taxon>
        <taxon>Bacillati</taxon>
        <taxon>Actinomycetota</taxon>
        <taxon>Actinomycetes</taxon>
        <taxon>Propionibacteriales</taxon>
        <taxon>Nocardioidaceae</taxon>
        <taxon>Nocardioides</taxon>
    </lineage>
</organism>
<dbReference type="PANTHER" id="PTHR43081">
    <property type="entry name" value="ADENYLATE CYCLASE, TERMINAL-DIFFERENTIATION SPECIFIC-RELATED"/>
    <property type="match status" value="1"/>
</dbReference>
<keyword evidence="5" id="KW-1185">Reference proteome</keyword>
<comment type="similarity">
    <text evidence="1">Belongs to the adenylyl cyclase class-3 family.</text>
</comment>
<accession>A0A853C847</accession>
<keyword evidence="4" id="KW-0456">Lyase</keyword>
<dbReference type="EC" id="4.6.1.1" evidence="4"/>
<dbReference type="InterPro" id="IPR050697">
    <property type="entry name" value="Adenylyl/Guanylyl_Cyclase_3/4"/>
</dbReference>
<dbReference type="PROSITE" id="PS50125">
    <property type="entry name" value="GUANYLATE_CYCLASE_2"/>
    <property type="match status" value="1"/>
</dbReference>
<dbReference type="CDD" id="cd07302">
    <property type="entry name" value="CHD"/>
    <property type="match status" value="1"/>
</dbReference>
<comment type="caution">
    <text evidence="4">The sequence shown here is derived from an EMBL/GenBank/DDBJ whole genome shotgun (WGS) entry which is preliminary data.</text>
</comment>
<sequence length="345" mass="37422">MTSDETPPGSLDALEAKLLGAAPALTRVEVAERAGVSLDEAIHLWHLLGFAQVGDDVPAFTDADVAALEHTKALMDLGILDEERRDGLIRTWGRSFARLAEWQVALLTDVAAELGVSATEGGVTLADEVLPRVQDLQSYAWRRHLFSAWSRVVVDHAGASSTRAVCFVDIVGYTSRSKTMSDRDLVTWLEQFEATCLDIVLEHGGTIIKNIGDELLIVVDSAAGAAAIAQELTLRGDDPDDPFPEVRAGVAYGDVVLRLGDVYGPTVNIAARLTSVARPGTVLVDEGMYGALTGRDVGGDDEHDHGDRDDHDEHHEGGAPYRFRRLRRLSVKGYPRLRAWSLRPA</sequence>
<dbReference type="Proteomes" id="UP000530424">
    <property type="component" value="Unassembled WGS sequence"/>
</dbReference>
<feature type="region of interest" description="Disordered" evidence="2">
    <location>
        <begin position="294"/>
        <end position="319"/>
    </location>
</feature>